<reference evidence="1 2" key="1">
    <citation type="submission" date="2018-12" db="EMBL/GenBank/DDBJ databases">
        <title>Venturia inaequalis Genome Resource.</title>
        <authorList>
            <person name="Lichtner F.J."/>
        </authorList>
    </citation>
    <scope>NUCLEOTIDE SEQUENCE [LARGE SCALE GENOMIC DNA]</scope>
    <source>
        <strain evidence="1 2">120213</strain>
    </source>
</reference>
<name>A0A8H3VHR7_VENIN</name>
<proteinExistence type="predicted"/>
<organism evidence="1 2">
    <name type="scientific">Venturia inaequalis</name>
    <name type="common">Apple scab fungus</name>
    <dbReference type="NCBI Taxonomy" id="5025"/>
    <lineage>
        <taxon>Eukaryota</taxon>
        <taxon>Fungi</taxon>
        <taxon>Dikarya</taxon>
        <taxon>Ascomycota</taxon>
        <taxon>Pezizomycotina</taxon>
        <taxon>Dothideomycetes</taxon>
        <taxon>Pleosporomycetidae</taxon>
        <taxon>Venturiales</taxon>
        <taxon>Venturiaceae</taxon>
        <taxon>Venturia</taxon>
    </lineage>
</organism>
<dbReference type="EMBL" id="WNWS01000002">
    <property type="protein sequence ID" value="KAE9989030.1"/>
    <property type="molecule type" value="Genomic_DNA"/>
</dbReference>
<sequence>MGVIYVLEARKIIRKDAGDEASKLEAKAKKIRADAYQKENALFIKMAHASVKAYKQNEAMHKDWSKKKTLIHRDLINYFKLRAKAEKLRWEGHWRALKVAAKAYQKRETVRARLAAKATAAALKMAQKEAKKVVKQEPQSEVIIIE</sequence>
<dbReference type="Proteomes" id="UP000447873">
    <property type="component" value="Unassembled WGS sequence"/>
</dbReference>
<evidence type="ECO:0000313" key="2">
    <source>
        <dbReference type="Proteomes" id="UP000447873"/>
    </source>
</evidence>
<gene>
    <name evidence="1" type="ORF">EG328_003347</name>
</gene>
<evidence type="ECO:0000313" key="1">
    <source>
        <dbReference type="EMBL" id="KAE9989030.1"/>
    </source>
</evidence>
<dbReference type="AlphaFoldDB" id="A0A8H3VHR7"/>
<accession>A0A8H3VHR7</accession>
<comment type="caution">
    <text evidence="1">The sequence shown here is derived from an EMBL/GenBank/DDBJ whole genome shotgun (WGS) entry which is preliminary data.</text>
</comment>
<protein>
    <submittedName>
        <fullName evidence="1">Uncharacterized protein</fullName>
    </submittedName>
</protein>